<accession>A0AA38UN39</accession>
<comment type="caution">
    <text evidence="1">The sequence shown here is derived from an EMBL/GenBank/DDBJ whole genome shotgun (WGS) entry which is preliminary data.</text>
</comment>
<sequence>QFCDKMSIPEHLRLPADKILITAFIGFHMGNVSGLCVKNWLLGLSWHNMSSTSWPSSSRLIHYARVGAKTAGAPNKRGCRNPITLAHMLALYITLDFSLPFH</sequence>
<gene>
    <name evidence="1" type="ORF">F5890DRAFT_1379584</name>
</gene>
<dbReference type="Proteomes" id="UP001163850">
    <property type="component" value="Unassembled WGS sequence"/>
</dbReference>
<dbReference type="AlphaFoldDB" id="A0AA38UN39"/>
<reference evidence="1" key="1">
    <citation type="submission" date="2022-08" db="EMBL/GenBank/DDBJ databases">
        <authorList>
            <consortium name="DOE Joint Genome Institute"/>
            <person name="Min B."/>
            <person name="Riley R."/>
            <person name="Sierra-Patev S."/>
            <person name="Naranjo-Ortiz M."/>
            <person name="Looney B."/>
            <person name="Konkel Z."/>
            <person name="Slot J.C."/>
            <person name="Sakamoto Y."/>
            <person name="Steenwyk J.L."/>
            <person name="Rokas A."/>
            <person name="Carro J."/>
            <person name="Camarero S."/>
            <person name="Ferreira P."/>
            <person name="Molpeceres G."/>
            <person name="Ruiz-Duenas F.J."/>
            <person name="Serrano A."/>
            <person name="Henrissat B."/>
            <person name="Drula E."/>
            <person name="Hughes K.W."/>
            <person name="Mata J.L."/>
            <person name="Ishikawa N.K."/>
            <person name="Vargas-Isla R."/>
            <person name="Ushijima S."/>
            <person name="Smith C.A."/>
            <person name="Ahrendt S."/>
            <person name="Andreopoulos W."/>
            <person name="He G."/>
            <person name="Labutti K."/>
            <person name="Lipzen A."/>
            <person name="Ng V."/>
            <person name="Sandor L."/>
            <person name="Barry K."/>
            <person name="Martinez A.T."/>
            <person name="Xiao Y."/>
            <person name="Gibbons J.G."/>
            <person name="Terashima K."/>
            <person name="Hibbett D.S."/>
            <person name="Grigoriev I.V."/>
        </authorList>
    </citation>
    <scope>NUCLEOTIDE SEQUENCE</scope>
    <source>
        <strain evidence="1">TFB7829</strain>
    </source>
</reference>
<feature type="non-terminal residue" evidence="1">
    <location>
        <position position="1"/>
    </location>
</feature>
<evidence type="ECO:0000313" key="1">
    <source>
        <dbReference type="EMBL" id="KAJ3980512.1"/>
    </source>
</evidence>
<evidence type="ECO:0000313" key="2">
    <source>
        <dbReference type="Proteomes" id="UP001163850"/>
    </source>
</evidence>
<proteinExistence type="predicted"/>
<name>A0AA38UN39_9AGAR</name>
<dbReference type="EMBL" id="MU802181">
    <property type="protein sequence ID" value="KAJ3980512.1"/>
    <property type="molecule type" value="Genomic_DNA"/>
</dbReference>
<feature type="non-terminal residue" evidence="1">
    <location>
        <position position="102"/>
    </location>
</feature>
<protein>
    <submittedName>
        <fullName evidence="1">Uncharacterized protein</fullName>
    </submittedName>
</protein>
<organism evidence="1 2">
    <name type="scientific">Lentinula detonsa</name>
    <dbReference type="NCBI Taxonomy" id="2804962"/>
    <lineage>
        <taxon>Eukaryota</taxon>
        <taxon>Fungi</taxon>
        <taxon>Dikarya</taxon>
        <taxon>Basidiomycota</taxon>
        <taxon>Agaricomycotina</taxon>
        <taxon>Agaricomycetes</taxon>
        <taxon>Agaricomycetidae</taxon>
        <taxon>Agaricales</taxon>
        <taxon>Marasmiineae</taxon>
        <taxon>Omphalotaceae</taxon>
        <taxon>Lentinula</taxon>
    </lineage>
</organism>